<dbReference type="Pfam" id="PF13683">
    <property type="entry name" value="rve_3"/>
    <property type="match status" value="1"/>
</dbReference>
<accession>A0ABP9WHM5</accession>
<proteinExistence type="predicted"/>
<dbReference type="SUPFAM" id="SSF46689">
    <property type="entry name" value="Homeodomain-like"/>
    <property type="match status" value="1"/>
</dbReference>
<dbReference type="Pfam" id="PF13565">
    <property type="entry name" value="HTH_32"/>
    <property type="match status" value="1"/>
</dbReference>
<keyword evidence="3" id="KW-1185">Reference proteome</keyword>
<name>A0ABP9WHM5_9MICO</name>
<evidence type="ECO:0000313" key="3">
    <source>
        <dbReference type="Proteomes" id="UP001426770"/>
    </source>
</evidence>
<dbReference type="InterPro" id="IPR012337">
    <property type="entry name" value="RNaseH-like_sf"/>
</dbReference>
<comment type="caution">
    <text evidence="2">The sequence shown here is derived from an EMBL/GenBank/DDBJ whole genome shotgun (WGS) entry which is preliminary data.</text>
</comment>
<reference evidence="2 3" key="1">
    <citation type="submission" date="2024-02" db="EMBL/GenBank/DDBJ databases">
        <title>Lysinimicrobium sediminis NBRC 112286.</title>
        <authorList>
            <person name="Ichikawa N."/>
            <person name="Katano-Makiyama Y."/>
            <person name="Hidaka K."/>
        </authorList>
    </citation>
    <scope>NUCLEOTIDE SEQUENCE [LARGE SCALE GENOMIC DNA]</scope>
    <source>
        <strain evidence="2 3">NBRC 112286</strain>
    </source>
</reference>
<sequence>MADGDKNRVIVLAIVEGSLSVAKAARRFGVTRQWIHRLLTRYRAGGLEALEPRSHAAHAPAGRIPDDMRARVVALRDQLVSGGLDAGAESIRDRLTRADITPPATSTIYRILRAADRVTPEPHKRPRSSWQRFQAAAPNACWQSDMTHWQLGDGTKVEIISWLDDHSQFLLHITVHRTVTVRTVTDTFLSAGRNHGLPASTLTDNGRIYTTRLAGHHGGQGHFEHLIDSLGIEQRNGRPGHPQTQGKIERFHQTLKRWLTARTDATTLDALQALLRAFQHVYNHERPHRANDRRTPAETYEAVPKNAPRVGLLGKFWRVRHDTVDTVGVITLRRRAR</sequence>
<feature type="domain" description="Integrase catalytic" evidence="1">
    <location>
        <begin position="134"/>
        <end position="304"/>
    </location>
</feature>
<dbReference type="PROSITE" id="PS50994">
    <property type="entry name" value="INTEGRASE"/>
    <property type="match status" value="1"/>
</dbReference>
<dbReference type="InterPro" id="IPR001584">
    <property type="entry name" value="Integrase_cat-core"/>
</dbReference>
<dbReference type="NCBIfam" id="NF033577">
    <property type="entry name" value="transpos_IS481"/>
    <property type="match status" value="1"/>
</dbReference>
<dbReference type="InterPro" id="IPR036397">
    <property type="entry name" value="RNaseH_sf"/>
</dbReference>
<dbReference type="PANTHER" id="PTHR35004:SF7">
    <property type="entry name" value="INTEGRASE PROTEIN"/>
    <property type="match status" value="1"/>
</dbReference>
<dbReference type="InterPro" id="IPR009057">
    <property type="entry name" value="Homeodomain-like_sf"/>
</dbReference>
<dbReference type="SUPFAM" id="SSF53098">
    <property type="entry name" value="Ribonuclease H-like"/>
    <property type="match status" value="1"/>
</dbReference>
<protein>
    <submittedName>
        <fullName evidence="2">IS481 family transposase ISPfr5</fullName>
    </submittedName>
</protein>
<dbReference type="RefSeq" id="WP_286216081.1">
    <property type="nucleotide sequence ID" value="NZ_AP027736.1"/>
</dbReference>
<dbReference type="Gene3D" id="3.30.420.10">
    <property type="entry name" value="Ribonuclease H-like superfamily/Ribonuclease H"/>
    <property type="match status" value="1"/>
</dbReference>
<dbReference type="InterPro" id="IPR047656">
    <property type="entry name" value="IS481-like_transpos"/>
</dbReference>
<dbReference type="Proteomes" id="UP001426770">
    <property type="component" value="Unassembled WGS sequence"/>
</dbReference>
<organism evidence="2 3">
    <name type="scientific">Demequina sediminis</name>
    <dbReference type="NCBI Taxonomy" id="1930058"/>
    <lineage>
        <taxon>Bacteria</taxon>
        <taxon>Bacillati</taxon>
        <taxon>Actinomycetota</taxon>
        <taxon>Actinomycetes</taxon>
        <taxon>Micrococcales</taxon>
        <taxon>Demequinaceae</taxon>
        <taxon>Demequina</taxon>
    </lineage>
</organism>
<evidence type="ECO:0000259" key="1">
    <source>
        <dbReference type="PROSITE" id="PS50994"/>
    </source>
</evidence>
<dbReference type="PANTHER" id="PTHR35004">
    <property type="entry name" value="TRANSPOSASE RV3428C-RELATED"/>
    <property type="match status" value="1"/>
</dbReference>
<dbReference type="EMBL" id="BAABRR010000008">
    <property type="protein sequence ID" value="GAA5519229.1"/>
    <property type="molecule type" value="Genomic_DNA"/>
</dbReference>
<gene>
    <name evidence="2" type="ORF">Lsed01_01667</name>
</gene>
<evidence type="ECO:0000313" key="2">
    <source>
        <dbReference type="EMBL" id="GAA5519229.1"/>
    </source>
</evidence>